<dbReference type="AlphaFoldDB" id="A0A845DLG4"/>
<organism evidence="3 4">
    <name type="scientific">Candidatus Spechtbacteria bacterium SB0662_bin_43</name>
    <dbReference type="NCBI Taxonomy" id="2604897"/>
    <lineage>
        <taxon>Bacteria</taxon>
        <taxon>Candidatus Spechtiibacteriota</taxon>
    </lineage>
</organism>
<evidence type="ECO:0000256" key="1">
    <source>
        <dbReference type="ARBA" id="ARBA00010751"/>
    </source>
</evidence>
<dbReference type="InterPro" id="IPR035439">
    <property type="entry name" value="UPF0145_dom_sf"/>
</dbReference>
<reference evidence="3 4" key="1">
    <citation type="submission" date="2019-09" db="EMBL/GenBank/DDBJ databases">
        <title>Characterisation of the sponge microbiome using genome-centric metagenomics.</title>
        <authorList>
            <person name="Engelberts J.P."/>
            <person name="Robbins S.J."/>
            <person name="De Goeij J.M."/>
            <person name="Aranda M."/>
            <person name="Bell S.C."/>
            <person name="Webster N.S."/>
        </authorList>
    </citation>
    <scope>NUCLEOTIDE SEQUENCE [LARGE SCALE GENOMIC DNA]</scope>
    <source>
        <strain evidence="3">SB0662_bin_43</strain>
    </source>
</reference>
<sequence>MIVTTTQSVPGREIAQVLGITRGGTTRSRNVVQDMFAGVKNLVGGEMSQYTKLQADIREQALQRMVDDATRMGADAIVGVRFEAESLTQGALGASAYGTAVKLQ</sequence>
<evidence type="ECO:0000256" key="2">
    <source>
        <dbReference type="HAMAP-Rule" id="MF_00338"/>
    </source>
</evidence>
<gene>
    <name evidence="3" type="ORF">F4X82_01410</name>
</gene>
<comment type="similarity">
    <text evidence="1 2">Belongs to the UPF0145 family.</text>
</comment>
<proteinExistence type="inferred from homology"/>
<dbReference type="HAMAP" id="MF_00338">
    <property type="entry name" value="UPF0145"/>
    <property type="match status" value="1"/>
</dbReference>
<dbReference type="InterPro" id="IPR002765">
    <property type="entry name" value="UPF0145_YbjQ-like"/>
</dbReference>
<name>A0A845DLG4_9BACT</name>
<dbReference type="EMBL" id="VXOY01000011">
    <property type="protein sequence ID" value="MYE38163.1"/>
    <property type="molecule type" value="Genomic_DNA"/>
</dbReference>
<dbReference type="PANTHER" id="PTHR34068:SF2">
    <property type="entry name" value="UPF0145 PROTEIN SCO3412"/>
    <property type="match status" value="1"/>
</dbReference>
<dbReference type="PANTHER" id="PTHR34068">
    <property type="entry name" value="UPF0145 PROTEIN YBJQ"/>
    <property type="match status" value="1"/>
</dbReference>
<protein>
    <recommendedName>
        <fullName evidence="2">UPF0145 protein F4X82_01410</fullName>
    </recommendedName>
</protein>
<evidence type="ECO:0000313" key="3">
    <source>
        <dbReference type="EMBL" id="MYE38163.1"/>
    </source>
</evidence>
<dbReference type="SUPFAM" id="SSF117782">
    <property type="entry name" value="YbjQ-like"/>
    <property type="match status" value="1"/>
</dbReference>
<dbReference type="Gene3D" id="3.30.110.70">
    <property type="entry name" value="Hypothetical protein apc22750. Chain B"/>
    <property type="match status" value="1"/>
</dbReference>
<evidence type="ECO:0000313" key="4">
    <source>
        <dbReference type="Proteomes" id="UP000449092"/>
    </source>
</evidence>
<dbReference type="Pfam" id="PF01906">
    <property type="entry name" value="YbjQ_1"/>
    <property type="match status" value="1"/>
</dbReference>
<accession>A0A845DLG4</accession>
<dbReference type="Proteomes" id="UP000449092">
    <property type="component" value="Unassembled WGS sequence"/>
</dbReference>
<comment type="caution">
    <text evidence="3">The sequence shown here is derived from an EMBL/GenBank/DDBJ whole genome shotgun (WGS) entry which is preliminary data.</text>
</comment>